<dbReference type="EMBL" id="JBFDAA010000001">
    <property type="protein sequence ID" value="KAL1140154.1"/>
    <property type="molecule type" value="Genomic_DNA"/>
</dbReference>
<evidence type="ECO:0000313" key="3">
    <source>
        <dbReference type="Proteomes" id="UP001558652"/>
    </source>
</evidence>
<accession>A0ABD0YW21</accession>
<evidence type="ECO:0000313" key="2">
    <source>
        <dbReference type="EMBL" id="KAL1140154.1"/>
    </source>
</evidence>
<proteinExistence type="predicted"/>
<feature type="region of interest" description="Disordered" evidence="1">
    <location>
        <begin position="31"/>
        <end position="50"/>
    </location>
</feature>
<dbReference type="Proteomes" id="UP001558652">
    <property type="component" value="Unassembled WGS sequence"/>
</dbReference>
<evidence type="ECO:0000256" key="1">
    <source>
        <dbReference type="SAM" id="MobiDB-lite"/>
    </source>
</evidence>
<organism evidence="2 3">
    <name type="scientific">Ranatra chinensis</name>
    <dbReference type="NCBI Taxonomy" id="642074"/>
    <lineage>
        <taxon>Eukaryota</taxon>
        <taxon>Metazoa</taxon>
        <taxon>Ecdysozoa</taxon>
        <taxon>Arthropoda</taxon>
        <taxon>Hexapoda</taxon>
        <taxon>Insecta</taxon>
        <taxon>Pterygota</taxon>
        <taxon>Neoptera</taxon>
        <taxon>Paraneoptera</taxon>
        <taxon>Hemiptera</taxon>
        <taxon>Heteroptera</taxon>
        <taxon>Panheteroptera</taxon>
        <taxon>Nepomorpha</taxon>
        <taxon>Nepidae</taxon>
        <taxon>Ranatrinae</taxon>
        <taxon>Ranatra</taxon>
    </lineage>
</organism>
<dbReference type="AlphaFoldDB" id="A0ABD0YW21"/>
<comment type="caution">
    <text evidence="2">The sequence shown here is derived from an EMBL/GenBank/DDBJ whole genome shotgun (WGS) entry which is preliminary data.</text>
</comment>
<protein>
    <submittedName>
        <fullName evidence="2">Uncharacterized protein</fullName>
    </submittedName>
</protein>
<keyword evidence="3" id="KW-1185">Reference proteome</keyword>
<sequence>MSGSSLVSRDYCKPVLCGILDKATLAKLQRRVHAEAAPAEPRPSDPYTPETRRCELVPQLCQENGQVGSVVLGSGDLLLSMADCLATADKGASPHPTDNVTRPLLSTRKDLESVIIAAVL</sequence>
<gene>
    <name evidence="2" type="ORF">AAG570_000086</name>
</gene>
<name>A0ABD0YW21_9HEMI</name>
<reference evidence="2 3" key="1">
    <citation type="submission" date="2024-07" db="EMBL/GenBank/DDBJ databases">
        <title>Chromosome-level genome assembly of the water stick insect Ranatra chinensis (Heteroptera: Nepidae).</title>
        <authorList>
            <person name="Liu X."/>
        </authorList>
    </citation>
    <scope>NUCLEOTIDE SEQUENCE [LARGE SCALE GENOMIC DNA]</scope>
    <source>
        <strain evidence="2">Cailab_2021Rc</strain>
        <tissue evidence="2">Muscle</tissue>
    </source>
</reference>